<dbReference type="InterPro" id="IPR049349">
    <property type="entry name" value="DUF2264_N"/>
</dbReference>
<reference evidence="3" key="1">
    <citation type="journal article" date="2021" name="PeerJ">
        <title>Extensive microbial diversity within the chicken gut microbiome revealed by metagenomics and culture.</title>
        <authorList>
            <person name="Gilroy R."/>
            <person name="Ravi A."/>
            <person name="Getino M."/>
            <person name="Pursley I."/>
            <person name="Horton D.L."/>
            <person name="Alikhan N.F."/>
            <person name="Baker D."/>
            <person name="Gharbi K."/>
            <person name="Hall N."/>
            <person name="Watson M."/>
            <person name="Adriaenssens E.M."/>
            <person name="Foster-Nyarko E."/>
            <person name="Jarju S."/>
            <person name="Secka A."/>
            <person name="Antonio M."/>
            <person name="Oren A."/>
            <person name="Chaudhuri R.R."/>
            <person name="La Ragione R."/>
            <person name="Hildebrand F."/>
            <person name="Pallen M.J."/>
        </authorList>
    </citation>
    <scope>NUCLEOTIDE SEQUENCE</scope>
    <source>
        <strain evidence="3">CHK195-6426</strain>
    </source>
</reference>
<dbReference type="InterPro" id="IPR049237">
    <property type="entry name" value="DUF2264_C"/>
</dbReference>
<dbReference type="PANTHER" id="PTHR35339:SF4">
    <property type="entry name" value="LINALOOL DEHYDRATASE_ISOMERASE DOMAIN-CONTAINING PROTEIN"/>
    <property type="match status" value="1"/>
</dbReference>
<sequence>MKGIRCGELHTKKDFQELMLSVLEPLKPHYSKGRARLDLGVTAAHYDQGAVWMEAFSRPLWGLVPFWAGGGRDSGFEEIYQRGLSAGTDENSPEYWGECGSFDQRFVEMAAISYGILFAPQIVWDPLSETEKENLSRYLNKINEHPLPVCNWILFAVLVNIAMKKAGRPYSQRMLEEYLEGLETFYLGEGWYQDGDSGQKDYYISFAIHFYCLVYAKVMEKEDAGRSALYKERAMTFARQFIYWFDEDGDAIPFGRSLTYRFSQVSFFGACLLAGIEPFPIDVMKGLIARHLRSWMERPIFDRDGILTIGYGYPNLIMAERYNAPGSPYWAMKTFAFLMLPDEHPFWQAKEAPLPALSPDCPMPQADMFVRHYGNHTTAFVPGVYSPSGHGQTAAKYGKFAYDSKFSISVAKSCFELHENAPDNMLAFVMDGYVYVRRICMESKITDTGVFSKWSPAPGIIVETMVTPNEKGHVRRHRIISDRECTVFDCGFAIRREEIPDDRGTSGACATGFSFTEDKGWAQAGNRDSFCRVEAEQGTGQVILADPNTNLLYPKTAIPAVKYQIVKGEQELVTIVTADIKGDEGKL</sequence>
<accession>A0A9D1R580</accession>
<organism evidence="3 4">
    <name type="scientific">Candidatus Acetatifactor stercoripullorum</name>
    <dbReference type="NCBI Taxonomy" id="2838414"/>
    <lineage>
        <taxon>Bacteria</taxon>
        <taxon>Bacillati</taxon>
        <taxon>Bacillota</taxon>
        <taxon>Clostridia</taxon>
        <taxon>Lachnospirales</taxon>
        <taxon>Lachnospiraceae</taxon>
        <taxon>Acetatifactor</taxon>
    </lineage>
</organism>
<comment type="caution">
    <text evidence="3">The sequence shown here is derived from an EMBL/GenBank/DDBJ whole genome shotgun (WGS) entry which is preliminary data.</text>
</comment>
<feature type="domain" description="DUF2264" evidence="1">
    <location>
        <begin position="11"/>
        <end position="353"/>
    </location>
</feature>
<dbReference type="PIRSF" id="PIRSF014753">
    <property type="entry name" value="UCP014753"/>
    <property type="match status" value="1"/>
</dbReference>
<dbReference type="PANTHER" id="PTHR35339">
    <property type="entry name" value="LINALOOL DEHYDRATASE_ISOMERASE DOMAIN-CONTAINING PROTEIN"/>
    <property type="match status" value="1"/>
</dbReference>
<dbReference type="Pfam" id="PF20938">
    <property type="entry name" value="DUF2264_C"/>
    <property type="match status" value="1"/>
</dbReference>
<proteinExistence type="predicted"/>
<dbReference type="AlphaFoldDB" id="A0A9D1R580"/>
<dbReference type="Pfam" id="PF10022">
    <property type="entry name" value="DUF2264"/>
    <property type="match status" value="1"/>
</dbReference>
<dbReference type="EMBL" id="DXGH01000034">
    <property type="protein sequence ID" value="HIW81095.1"/>
    <property type="molecule type" value="Genomic_DNA"/>
</dbReference>
<protein>
    <submittedName>
        <fullName evidence="3">DUF2264 domain-containing protein</fullName>
    </submittedName>
</protein>
<dbReference type="Proteomes" id="UP000824265">
    <property type="component" value="Unassembled WGS sequence"/>
</dbReference>
<dbReference type="InterPro" id="IPR016624">
    <property type="entry name" value="UCP014753"/>
</dbReference>
<feature type="domain" description="DUF2264" evidence="2">
    <location>
        <begin position="363"/>
        <end position="577"/>
    </location>
</feature>
<evidence type="ECO:0000259" key="2">
    <source>
        <dbReference type="Pfam" id="PF20938"/>
    </source>
</evidence>
<reference evidence="3" key="2">
    <citation type="submission" date="2021-04" db="EMBL/GenBank/DDBJ databases">
        <authorList>
            <person name="Gilroy R."/>
        </authorList>
    </citation>
    <scope>NUCLEOTIDE SEQUENCE</scope>
    <source>
        <strain evidence="3">CHK195-6426</strain>
    </source>
</reference>
<gene>
    <name evidence="3" type="ORF">H9742_06115</name>
</gene>
<evidence type="ECO:0000313" key="3">
    <source>
        <dbReference type="EMBL" id="HIW81095.1"/>
    </source>
</evidence>
<evidence type="ECO:0000259" key="1">
    <source>
        <dbReference type="Pfam" id="PF10022"/>
    </source>
</evidence>
<name>A0A9D1R580_9FIRM</name>
<evidence type="ECO:0000313" key="4">
    <source>
        <dbReference type="Proteomes" id="UP000824265"/>
    </source>
</evidence>